<dbReference type="GO" id="GO:0071949">
    <property type="term" value="F:FAD binding"/>
    <property type="evidence" value="ECO:0007669"/>
    <property type="project" value="InterPro"/>
</dbReference>
<dbReference type="OrthoDB" id="2690153at2759"/>
<reference evidence="7" key="1">
    <citation type="submission" date="2022-09" db="EMBL/GenBank/DDBJ databases">
        <title>Fusarium specimens isolated from Avocado Roots.</title>
        <authorList>
            <person name="Stajich J."/>
            <person name="Roper C."/>
            <person name="Heimlech-Rivalta G."/>
        </authorList>
    </citation>
    <scope>NUCLEOTIDE SEQUENCE</scope>
    <source>
        <strain evidence="7">A02</strain>
    </source>
</reference>
<dbReference type="InterPro" id="IPR036188">
    <property type="entry name" value="FAD/NAD-bd_sf"/>
</dbReference>
<evidence type="ECO:0000313" key="8">
    <source>
        <dbReference type="Proteomes" id="UP001152087"/>
    </source>
</evidence>
<keyword evidence="5" id="KW-0472">Membrane</keyword>
<evidence type="ECO:0000256" key="1">
    <source>
        <dbReference type="ARBA" id="ARBA00001974"/>
    </source>
</evidence>
<dbReference type="Gene3D" id="3.40.30.120">
    <property type="match status" value="1"/>
</dbReference>
<dbReference type="EMBL" id="JAOQAV010000164">
    <property type="protein sequence ID" value="KAJ4176693.1"/>
    <property type="molecule type" value="Genomic_DNA"/>
</dbReference>
<keyword evidence="3" id="KW-0274">FAD</keyword>
<sequence length="612" mass="67454">MASRDNSASSHYPVAIVGGSSIGLTSSILLSLQGIPHILFERQPDTAIHPKATILNQRSMELLFKVGVGEDVASIAAPTERVSHTAWYTSLGPQEGSWKGRQIAKRGTSRGAENAEMLRNGSFAPVCIMPQVRLDPILKRRAQELAPGRVLFHHDVLDVVEEDGADRVRLTVQRRGTGETFHITSDYVVGADGGRLMPEKIGAEWNGETNMAEMLSVHIRAPLSVHHPDHSVYISWFVSPELGGSISTGFLYPLGPWPHSVETEEWVFGFALFGDEQGRRLEEQEARARLKKVLSVDSAVIDDAEILSIGRWFLNARVVDRYRSKGGRIFLAGDAAHKVPPWGGFGLNTGFGDVHNLIWKLALAVKSPKQDWNALLDTYHDERKPIADFVARTSLANIRTHNGRIDAALGVGPKATTKENVKELETFFYGSGPEADEKRQKVKEAIASMDGEFKAYGCHNGWFYPSVDKKGEGKKSYHDGQVDSNYELKIAEYVPTTIPGHHVPHSWLTDSAGQRRSTTQLVGVDRFVLFAQSPAWATAKSAKLDVVLIDGGDDGWKNLDGSWETQRRVGPTGAVLVRPDGIVGLRFQDDSFTQRPTFSDELDALLNELLLV</sequence>
<feature type="transmembrane region" description="Helical" evidence="5">
    <location>
        <begin position="12"/>
        <end position="32"/>
    </location>
</feature>
<dbReference type="PANTHER" id="PTHR43004">
    <property type="entry name" value="TRK SYSTEM POTASSIUM UPTAKE PROTEIN"/>
    <property type="match status" value="1"/>
</dbReference>
<organism evidence="7 8">
    <name type="scientific">Fusarium falciforme</name>
    <dbReference type="NCBI Taxonomy" id="195108"/>
    <lineage>
        <taxon>Eukaryota</taxon>
        <taxon>Fungi</taxon>
        <taxon>Dikarya</taxon>
        <taxon>Ascomycota</taxon>
        <taxon>Pezizomycotina</taxon>
        <taxon>Sordariomycetes</taxon>
        <taxon>Hypocreomycetidae</taxon>
        <taxon>Hypocreales</taxon>
        <taxon>Nectriaceae</taxon>
        <taxon>Fusarium</taxon>
        <taxon>Fusarium solani species complex</taxon>
    </lineage>
</organism>
<dbReference type="Gene3D" id="3.30.9.10">
    <property type="entry name" value="D-Amino Acid Oxidase, subunit A, domain 2"/>
    <property type="match status" value="1"/>
</dbReference>
<dbReference type="Pfam" id="PF01494">
    <property type="entry name" value="FAD_binding_3"/>
    <property type="match status" value="1"/>
</dbReference>
<evidence type="ECO:0000256" key="3">
    <source>
        <dbReference type="ARBA" id="ARBA00022827"/>
    </source>
</evidence>
<keyword evidence="8" id="KW-1185">Reference proteome</keyword>
<evidence type="ECO:0000256" key="4">
    <source>
        <dbReference type="ARBA" id="ARBA00023002"/>
    </source>
</evidence>
<keyword evidence="4" id="KW-0560">Oxidoreductase</keyword>
<proteinExistence type="predicted"/>
<evidence type="ECO:0000313" key="7">
    <source>
        <dbReference type="EMBL" id="KAJ4176693.1"/>
    </source>
</evidence>
<dbReference type="InterPro" id="IPR050641">
    <property type="entry name" value="RIFMO-like"/>
</dbReference>
<keyword evidence="5" id="KW-0812">Transmembrane</keyword>
<dbReference type="Proteomes" id="UP001152087">
    <property type="component" value="Unassembled WGS sequence"/>
</dbReference>
<dbReference type="Gene3D" id="3.50.50.60">
    <property type="entry name" value="FAD/NAD(P)-binding domain"/>
    <property type="match status" value="1"/>
</dbReference>
<dbReference type="PANTHER" id="PTHR43004:SF19">
    <property type="entry name" value="BINDING MONOOXYGENASE, PUTATIVE (JCVI)-RELATED"/>
    <property type="match status" value="1"/>
</dbReference>
<keyword evidence="5" id="KW-1133">Transmembrane helix</keyword>
<dbReference type="AlphaFoldDB" id="A0A9W8UT43"/>
<comment type="caution">
    <text evidence="7">The sequence shown here is derived from an EMBL/GenBank/DDBJ whole genome shotgun (WGS) entry which is preliminary data.</text>
</comment>
<evidence type="ECO:0000256" key="5">
    <source>
        <dbReference type="SAM" id="Phobius"/>
    </source>
</evidence>
<dbReference type="PRINTS" id="PR00420">
    <property type="entry name" value="RNGMNOXGNASE"/>
</dbReference>
<evidence type="ECO:0000256" key="2">
    <source>
        <dbReference type="ARBA" id="ARBA00022630"/>
    </source>
</evidence>
<accession>A0A9W8UT43</accession>
<comment type="cofactor">
    <cofactor evidence="1">
        <name>FAD</name>
        <dbReference type="ChEBI" id="CHEBI:57692"/>
    </cofactor>
</comment>
<dbReference type="SUPFAM" id="SSF51905">
    <property type="entry name" value="FAD/NAD(P)-binding domain"/>
    <property type="match status" value="1"/>
</dbReference>
<dbReference type="InterPro" id="IPR002938">
    <property type="entry name" value="FAD-bd"/>
</dbReference>
<dbReference type="Pfam" id="PF21274">
    <property type="entry name" value="Rng_hyd_C"/>
    <property type="match status" value="1"/>
</dbReference>
<protein>
    <recommendedName>
        <fullName evidence="6">FAD-binding domain-containing protein</fullName>
    </recommendedName>
</protein>
<gene>
    <name evidence="7" type="ORF">NW755_014287</name>
</gene>
<name>A0A9W8UT43_9HYPO</name>
<keyword evidence="2" id="KW-0285">Flavoprotein</keyword>
<dbReference type="GO" id="GO:0016709">
    <property type="term" value="F:oxidoreductase activity, acting on paired donors, with incorporation or reduction of molecular oxygen, NAD(P)H as one donor, and incorporation of one atom of oxygen"/>
    <property type="evidence" value="ECO:0007669"/>
    <property type="project" value="UniProtKB-ARBA"/>
</dbReference>
<feature type="domain" description="FAD-binding" evidence="6">
    <location>
        <begin position="12"/>
        <end position="392"/>
    </location>
</feature>
<evidence type="ECO:0000259" key="6">
    <source>
        <dbReference type="Pfam" id="PF01494"/>
    </source>
</evidence>